<sequence>MFGYLRQVYQRHRKKLVIATGVAAFSYLISIYVRHKLKDFQEQLKEENATRELIKKRFTQTQKDCYMTFLSFLPVLIEPIYKELDVEQITKELKLIRKNKNTSLDDKSELSSSDITSSSNLNRIKERMGEGQTKSNARKNKVELKSYLKTALKLASNNQGIKLIDLEKNMDSPEMDIDDTDEDLPEQAFLSFTWWLLNKGSMELKSIITESVESTFSGVSLRQELSIEEFDNLILQVQKDVDSRILEGSCLTEGGERFGLENLLLPSPEDEFTLLQNTNTVKFISSFNANVSNAQILQKMNSELKGYLRGSQVAQLVRVISSLGISNILDRVHDGLLHKNVSTDDAKGVSDLQESADERNKDTPKRKIHGN</sequence>
<dbReference type="InterPro" id="IPR006966">
    <property type="entry name" value="Peroxin-3"/>
</dbReference>
<feature type="compositionally biased region" description="Basic and acidic residues" evidence="5">
    <location>
        <begin position="356"/>
        <end position="365"/>
    </location>
</feature>
<comment type="caution">
    <text evidence="7">The sequence shown here is derived from an EMBL/GenBank/DDBJ whole genome shotgun (WGS) entry which is preliminary data.</text>
</comment>
<evidence type="ECO:0000313" key="8">
    <source>
        <dbReference type="Proteomes" id="UP000195871"/>
    </source>
</evidence>
<dbReference type="Proteomes" id="UP000195871">
    <property type="component" value="Unassembled WGS sequence"/>
</dbReference>
<feature type="region of interest" description="Disordered" evidence="5">
    <location>
        <begin position="347"/>
        <end position="371"/>
    </location>
</feature>
<comment type="subcellular location">
    <subcellularLocation>
        <location evidence="1">Peroxisome membrane</location>
        <topology evidence="1">Single-pass membrane protein</topology>
    </subcellularLocation>
</comment>
<dbReference type="Pfam" id="PF04882">
    <property type="entry name" value="Peroxin-3"/>
    <property type="match status" value="2"/>
</dbReference>
<reference evidence="7 8" key="1">
    <citation type="submission" date="2017-05" db="EMBL/GenBank/DDBJ databases">
        <title>The Genome Sequence of Candida krusei Ckrusei653.</title>
        <authorList>
            <person name="Cuomo C."/>
            <person name="Forche A."/>
            <person name="Young S."/>
            <person name="Abouelleil A."/>
            <person name="Cao P."/>
            <person name="Chapman S."/>
            <person name="Cusick C."/>
            <person name="Shea T."/>
            <person name="Nusbaum C."/>
            <person name="Birren B."/>
        </authorList>
    </citation>
    <scope>NUCLEOTIDE SEQUENCE [LARGE SCALE GENOMIC DNA]</scope>
    <source>
        <strain evidence="7 8">Ckrusei653</strain>
    </source>
</reference>
<dbReference type="EMBL" id="NHMM01000009">
    <property type="protein sequence ID" value="OUT20090.1"/>
    <property type="molecule type" value="Genomic_DNA"/>
</dbReference>
<evidence type="ECO:0000256" key="3">
    <source>
        <dbReference type="ARBA" id="ARBA00023140"/>
    </source>
</evidence>
<comment type="similarity">
    <text evidence="2">Belongs to the peroxin-3 family.</text>
</comment>
<evidence type="ECO:0000256" key="5">
    <source>
        <dbReference type="SAM" id="MobiDB-lite"/>
    </source>
</evidence>
<evidence type="ECO:0000313" key="7">
    <source>
        <dbReference type="EMBL" id="OUT20090.1"/>
    </source>
</evidence>
<evidence type="ECO:0000256" key="2">
    <source>
        <dbReference type="ARBA" id="ARBA00008933"/>
    </source>
</evidence>
<feature type="compositionally biased region" description="Low complexity" evidence="5">
    <location>
        <begin position="110"/>
        <end position="119"/>
    </location>
</feature>
<dbReference type="PANTHER" id="PTHR28080:SF1">
    <property type="entry name" value="PEROXISOMAL BIOGENESIS FACTOR 3"/>
    <property type="match status" value="1"/>
</dbReference>
<dbReference type="AlphaFoldDB" id="A0A1Z8JHN4"/>
<feature type="region of interest" description="Disordered" evidence="5">
    <location>
        <begin position="104"/>
        <end position="136"/>
    </location>
</feature>
<gene>
    <name evidence="7" type="ORF">CAS74_004828</name>
</gene>
<organism evidence="7 8">
    <name type="scientific">Pichia kudriavzevii</name>
    <name type="common">Yeast</name>
    <name type="synonym">Issatchenkia orientalis</name>
    <dbReference type="NCBI Taxonomy" id="4909"/>
    <lineage>
        <taxon>Eukaryota</taxon>
        <taxon>Fungi</taxon>
        <taxon>Dikarya</taxon>
        <taxon>Ascomycota</taxon>
        <taxon>Saccharomycotina</taxon>
        <taxon>Pichiomycetes</taxon>
        <taxon>Pichiales</taxon>
        <taxon>Pichiaceae</taxon>
        <taxon>Pichia</taxon>
    </lineage>
</organism>
<proteinExistence type="inferred from homology"/>
<protein>
    <recommendedName>
        <fullName evidence="4">Peroxin-3</fullName>
    </recommendedName>
</protein>
<evidence type="ECO:0000256" key="1">
    <source>
        <dbReference type="ARBA" id="ARBA00004549"/>
    </source>
</evidence>
<accession>A0A1Z8JHN4</accession>
<name>A0A1Z8JHN4_PICKU</name>
<keyword evidence="6" id="KW-0812">Transmembrane</keyword>
<feature type="transmembrane region" description="Helical" evidence="6">
    <location>
        <begin position="16"/>
        <end position="33"/>
    </location>
</feature>
<dbReference type="PANTHER" id="PTHR28080">
    <property type="entry name" value="PEROXISOMAL BIOGENESIS FACTOR 3"/>
    <property type="match status" value="1"/>
</dbReference>
<evidence type="ECO:0000256" key="6">
    <source>
        <dbReference type="SAM" id="Phobius"/>
    </source>
</evidence>
<keyword evidence="3" id="KW-0576">Peroxisome</keyword>
<dbReference type="GO" id="GO:0030674">
    <property type="term" value="F:protein-macromolecule adaptor activity"/>
    <property type="evidence" value="ECO:0007669"/>
    <property type="project" value="TreeGrafter"/>
</dbReference>
<dbReference type="GO" id="GO:0005778">
    <property type="term" value="C:peroxisomal membrane"/>
    <property type="evidence" value="ECO:0007669"/>
    <property type="project" value="UniProtKB-SubCell"/>
</dbReference>
<dbReference type="VEuPathDB" id="FungiDB:C5L36_0A11750"/>
<dbReference type="GO" id="GO:0045046">
    <property type="term" value="P:protein import into peroxisome membrane"/>
    <property type="evidence" value="ECO:0007669"/>
    <property type="project" value="TreeGrafter"/>
</dbReference>
<keyword evidence="6" id="KW-0472">Membrane</keyword>
<keyword evidence="6" id="KW-1133">Transmembrane helix</keyword>
<evidence type="ECO:0000256" key="4">
    <source>
        <dbReference type="ARBA" id="ARBA00032508"/>
    </source>
</evidence>